<dbReference type="InterPro" id="IPR014036">
    <property type="entry name" value="DeoR-like_C"/>
</dbReference>
<dbReference type="SUPFAM" id="SSF100950">
    <property type="entry name" value="NagB/RpiA/CoA transferase-like"/>
    <property type="match status" value="1"/>
</dbReference>
<protein>
    <submittedName>
        <fullName evidence="5">DeoR/GlpR family DNA-binding transcription regulator</fullName>
    </submittedName>
</protein>
<dbReference type="Pfam" id="PF00455">
    <property type="entry name" value="DeoRC"/>
    <property type="match status" value="1"/>
</dbReference>
<organism evidence="5 6">
    <name type="scientific">Nitratireductor aquimarinus</name>
    <dbReference type="NCBI Taxonomy" id="889300"/>
    <lineage>
        <taxon>Bacteria</taxon>
        <taxon>Pseudomonadati</taxon>
        <taxon>Pseudomonadota</taxon>
        <taxon>Alphaproteobacteria</taxon>
        <taxon>Hyphomicrobiales</taxon>
        <taxon>Phyllobacteriaceae</taxon>
        <taxon>Nitratireductor</taxon>
    </lineage>
</organism>
<comment type="caution">
    <text evidence="5">The sequence shown here is derived from an EMBL/GenBank/DDBJ whole genome shotgun (WGS) entry which is preliminary data.</text>
</comment>
<sequence length="257" mass="27782">MTSTRHRFPQERQQQMIDVIVERKRVGTAELAKLLKISLPTVRRDLTVLEQAGIVARTHGGVVARGIGEGDTEPLFLEKVRHHQTLKQRIGQKAAASIEDGQVALLDSGTTALATAHALAGRRITVVTMDIKVAEAAAVGPTEVHIVGGRVRNGYFSLVGNWAKTALATIQADICFIAADAIDEGGVTTATFDEAETKRLAMSRAKRTVVITDHSKFGKRVFAEVCGLDAIDELITDRDAEDLIAPYRKLIPAITLA</sequence>
<keyword evidence="3" id="KW-0804">Transcription</keyword>
<dbReference type="InterPro" id="IPR036388">
    <property type="entry name" value="WH-like_DNA-bd_sf"/>
</dbReference>
<dbReference type="SMART" id="SM00420">
    <property type="entry name" value="HTH_DEOR"/>
    <property type="match status" value="1"/>
</dbReference>
<evidence type="ECO:0000313" key="5">
    <source>
        <dbReference type="EMBL" id="MDV6225331.1"/>
    </source>
</evidence>
<evidence type="ECO:0000259" key="4">
    <source>
        <dbReference type="PROSITE" id="PS51000"/>
    </source>
</evidence>
<dbReference type="PRINTS" id="PR00037">
    <property type="entry name" value="HTHLACR"/>
</dbReference>
<gene>
    <name evidence="5" type="ORF">R2G56_03445</name>
</gene>
<name>A0ABU4AGH3_9HYPH</name>
<feature type="domain" description="HTH deoR-type" evidence="4">
    <location>
        <begin position="9"/>
        <end position="64"/>
    </location>
</feature>
<evidence type="ECO:0000256" key="3">
    <source>
        <dbReference type="ARBA" id="ARBA00023163"/>
    </source>
</evidence>
<evidence type="ECO:0000256" key="2">
    <source>
        <dbReference type="ARBA" id="ARBA00023125"/>
    </source>
</evidence>
<dbReference type="PANTHER" id="PTHR30363">
    <property type="entry name" value="HTH-TYPE TRANSCRIPTIONAL REGULATOR SRLR-RELATED"/>
    <property type="match status" value="1"/>
</dbReference>
<dbReference type="SMART" id="SM01134">
    <property type="entry name" value="DeoRC"/>
    <property type="match status" value="1"/>
</dbReference>
<dbReference type="Proteomes" id="UP001185659">
    <property type="component" value="Unassembled WGS sequence"/>
</dbReference>
<reference evidence="5 6" key="1">
    <citation type="submission" date="2023-10" db="EMBL/GenBank/DDBJ databases">
        <authorList>
            <person name="Venkata Ramana C."/>
            <person name="Sasikala C."/>
            <person name="Dhurka M."/>
        </authorList>
    </citation>
    <scope>NUCLEOTIDE SEQUENCE [LARGE SCALE GENOMIC DNA]</scope>
    <source>
        <strain evidence="5 6">KCTC 32151</strain>
    </source>
</reference>
<dbReference type="InterPro" id="IPR050313">
    <property type="entry name" value="Carb_Metab_HTH_regulators"/>
</dbReference>
<dbReference type="PROSITE" id="PS00894">
    <property type="entry name" value="HTH_DEOR_1"/>
    <property type="match status" value="1"/>
</dbReference>
<dbReference type="InterPro" id="IPR037171">
    <property type="entry name" value="NagB/RpiA_transferase-like"/>
</dbReference>
<dbReference type="PROSITE" id="PS51000">
    <property type="entry name" value="HTH_DEOR_2"/>
    <property type="match status" value="1"/>
</dbReference>
<dbReference type="PANTHER" id="PTHR30363:SF44">
    <property type="entry name" value="AGA OPERON TRANSCRIPTIONAL REPRESSOR-RELATED"/>
    <property type="match status" value="1"/>
</dbReference>
<evidence type="ECO:0000313" key="6">
    <source>
        <dbReference type="Proteomes" id="UP001185659"/>
    </source>
</evidence>
<proteinExistence type="predicted"/>
<dbReference type="RefSeq" id="WP_206544121.1">
    <property type="nucleotide sequence ID" value="NZ_CP177239.1"/>
</dbReference>
<dbReference type="SUPFAM" id="SSF46785">
    <property type="entry name" value="Winged helix' DNA-binding domain"/>
    <property type="match status" value="1"/>
</dbReference>
<dbReference type="InterPro" id="IPR018356">
    <property type="entry name" value="Tscrpt_reg_HTH_DeoR_CS"/>
</dbReference>
<keyword evidence="6" id="KW-1185">Reference proteome</keyword>
<evidence type="ECO:0000256" key="1">
    <source>
        <dbReference type="ARBA" id="ARBA00023015"/>
    </source>
</evidence>
<dbReference type="InterPro" id="IPR001034">
    <property type="entry name" value="DeoR_HTH"/>
</dbReference>
<dbReference type="EMBL" id="JAWLIP010000001">
    <property type="protein sequence ID" value="MDV6225331.1"/>
    <property type="molecule type" value="Genomic_DNA"/>
</dbReference>
<dbReference type="Pfam" id="PF08220">
    <property type="entry name" value="HTH_DeoR"/>
    <property type="match status" value="1"/>
</dbReference>
<dbReference type="Gene3D" id="3.40.50.1360">
    <property type="match status" value="1"/>
</dbReference>
<keyword evidence="2 5" id="KW-0238">DNA-binding</keyword>
<dbReference type="InterPro" id="IPR036390">
    <property type="entry name" value="WH_DNA-bd_sf"/>
</dbReference>
<keyword evidence="1" id="KW-0805">Transcription regulation</keyword>
<accession>A0ABU4AGH3</accession>
<dbReference type="Gene3D" id="1.10.10.10">
    <property type="entry name" value="Winged helix-like DNA-binding domain superfamily/Winged helix DNA-binding domain"/>
    <property type="match status" value="1"/>
</dbReference>
<dbReference type="GO" id="GO:0003677">
    <property type="term" value="F:DNA binding"/>
    <property type="evidence" value="ECO:0007669"/>
    <property type="project" value="UniProtKB-KW"/>
</dbReference>